<dbReference type="Gene3D" id="3.50.30.50">
    <property type="entry name" value="Putative cyclase"/>
    <property type="match status" value="1"/>
</dbReference>
<comment type="caution">
    <text evidence="2">The sequence shown here is derived from an EMBL/GenBank/DDBJ whole genome shotgun (WGS) entry which is preliminary data.</text>
</comment>
<reference evidence="2" key="1">
    <citation type="submission" date="2020-06" db="EMBL/GenBank/DDBJ databases">
        <title>Genomic insights into acetone-butanol-ethanol (ABE) fermentation by sequencing solventogenic clostridia strains.</title>
        <authorList>
            <person name="Brown S."/>
        </authorList>
    </citation>
    <scope>NUCLEOTIDE SEQUENCE</scope>
    <source>
        <strain evidence="2">DJ123</strain>
    </source>
</reference>
<evidence type="ECO:0000313" key="1">
    <source>
        <dbReference type="EMBL" id="MBF7807856.1"/>
    </source>
</evidence>
<dbReference type="PANTHER" id="PTHR31118">
    <property type="entry name" value="CYCLASE-LIKE PROTEIN 2"/>
    <property type="match status" value="1"/>
</dbReference>
<dbReference type="GO" id="GO:0019441">
    <property type="term" value="P:L-tryptophan catabolic process to kynurenine"/>
    <property type="evidence" value="ECO:0007669"/>
    <property type="project" value="InterPro"/>
</dbReference>
<dbReference type="OMA" id="IIFYTGY"/>
<reference evidence="1" key="2">
    <citation type="submission" date="2020-11" db="EMBL/GenBank/DDBJ databases">
        <authorList>
            <person name="Thieme N."/>
            <person name="Liebl W."/>
            <person name="Zverlov V."/>
        </authorList>
    </citation>
    <scope>NUCLEOTIDE SEQUENCE</scope>
    <source>
        <strain evidence="1">NT08</strain>
    </source>
</reference>
<proteinExistence type="predicted"/>
<dbReference type="AlphaFoldDB" id="A0A1S8PSF7"/>
<dbReference type="InterPro" id="IPR037175">
    <property type="entry name" value="KFase_sf"/>
</dbReference>
<dbReference type="SUPFAM" id="SSF102198">
    <property type="entry name" value="Putative cyclase"/>
    <property type="match status" value="1"/>
</dbReference>
<dbReference type="EMBL" id="JABTDW010000001">
    <property type="protein sequence ID" value="NSB17527.1"/>
    <property type="molecule type" value="Genomic_DNA"/>
</dbReference>
<sequence length="192" mass="21562">MKIDLSFKIKKEMLDEIHATTKATNEAAEKSGHIGTHLDVMNGEFSIDNIITNGKIFDISHIKTGEVKLEDLDLSGIKENDFVLFYSGILKQYGYGTKEYFSTYIELSDELVDYLIDKKVSFIGVDMAGAKKPKDHPRIDLHCAEKGIFIIENLVNLDLLLKEAPKKSFTVYTFPTNMNGFSGISCRVIADI</sequence>
<evidence type="ECO:0000313" key="2">
    <source>
        <dbReference type="EMBL" id="NSB17527.1"/>
    </source>
</evidence>
<dbReference type="Proteomes" id="UP000822184">
    <property type="component" value="Unassembled WGS sequence"/>
</dbReference>
<dbReference type="GO" id="GO:0004061">
    <property type="term" value="F:arylformamidase activity"/>
    <property type="evidence" value="ECO:0007669"/>
    <property type="project" value="InterPro"/>
</dbReference>
<gene>
    <name evidence="2" type="ORF">BCD95_005786</name>
    <name evidence="1" type="ORF">IS491_03935</name>
</gene>
<dbReference type="EMBL" id="JADOEF010000001">
    <property type="protein sequence ID" value="MBF7807856.1"/>
    <property type="molecule type" value="Genomic_DNA"/>
</dbReference>
<protein>
    <submittedName>
        <fullName evidence="1">Cyclase family protein</fullName>
    </submittedName>
    <submittedName>
        <fullName evidence="2">Kynurenine formamidase</fullName>
    </submittedName>
</protein>
<evidence type="ECO:0000313" key="3">
    <source>
        <dbReference type="Proteomes" id="UP000822184"/>
    </source>
</evidence>
<dbReference type="PANTHER" id="PTHR31118:SF32">
    <property type="entry name" value="KYNURENINE FORMAMIDASE"/>
    <property type="match status" value="1"/>
</dbReference>
<dbReference type="Pfam" id="PF04199">
    <property type="entry name" value="Cyclase"/>
    <property type="match status" value="1"/>
</dbReference>
<dbReference type="InterPro" id="IPR007325">
    <property type="entry name" value="KFase/CYL"/>
</dbReference>
<dbReference type="Proteomes" id="UP000631418">
    <property type="component" value="Unassembled WGS sequence"/>
</dbReference>
<accession>A0A1S8PSF7</accession>
<name>A0A1S8PSF7_CLOBE</name>
<organism evidence="2 3">
    <name type="scientific">Clostridium beijerinckii</name>
    <name type="common">Clostridium MP</name>
    <dbReference type="NCBI Taxonomy" id="1520"/>
    <lineage>
        <taxon>Bacteria</taxon>
        <taxon>Bacillati</taxon>
        <taxon>Bacillota</taxon>
        <taxon>Clostridia</taxon>
        <taxon>Eubacteriales</taxon>
        <taxon>Clostridiaceae</taxon>
        <taxon>Clostridium</taxon>
    </lineage>
</organism>
<dbReference type="RefSeq" id="WP_011967627.1">
    <property type="nucleotide sequence ID" value="NZ_CP053893.1"/>
</dbReference>